<name>A0A437QJA0_9GAMM</name>
<dbReference type="GO" id="GO:0016779">
    <property type="term" value="F:nucleotidyltransferase activity"/>
    <property type="evidence" value="ECO:0007669"/>
    <property type="project" value="UniProtKB-KW"/>
</dbReference>
<feature type="domain" description="AMP-binding enzyme C-terminal" evidence="2">
    <location>
        <begin position="444"/>
        <end position="521"/>
    </location>
</feature>
<evidence type="ECO:0000313" key="3">
    <source>
        <dbReference type="EMBL" id="RVU34573.1"/>
    </source>
</evidence>
<dbReference type="Gene3D" id="3.40.50.12780">
    <property type="entry name" value="N-terminal domain of ligase-like"/>
    <property type="match status" value="1"/>
</dbReference>
<dbReference type="InterPro" id="IPR000873">
    <property type="entry name" value="AMP-dep_synth/lig_dom"/>
</dbReference>
<protein>
    <submittedName>
        <fullName evidence="3">2,3-dihydroxybenzoate-AMP ligase</fullName>
        <ecNumber evidence="3">2.7.7.58</ecNumber>
    </submittedName>
</protein>
<dbReference type="PANTHER" id="PTHR43767:SF10">
    <property type="entry name" value="SURFACTIN SYNTHASE SUBUNIT 1"/>
    <property type="match status" value="1"/>
</dbReference>
<dbReference type="InterPro" id="IPR045851">
    <property type="entry name" value="AMP-bd_C_sf"/>
</dbReference>
<dbReference type="Gene3D" id="3.30.300.30">
    <property type="match status" value="1"/>
</dbReference>
<keyword evidence="4" id="KW-1185">Reference proteome</keyword>
<dbReference type="PROSITE" id="PS00455">
    <property type="entry name" value="AMP_BINDING"/>
    <property type="match status" value="1"/>
</dbReference>
<dbReference type="Proteomes" id="UP000283077">
    <property type="component" value="Unassembled WGS sequence"/>
</dbReference>
<organism evidence="3 4">
    <name type="scientific">Rheinheimera riviphila</name>
    <dbReference type="NCBI Taxonomy" id="1834037"/>
    <lineage>
        <taxon>Bacteria</taxon>
        <taxon>Pseudomonadati</taxon>
        <taxon>Pseudomonadota</taxon>
        <taxon>Gammaproteobacteria</taxon>
        <taxon>Chromatiales</taxon>
        <taxon>Chromatiaceae</taxon>
        <taxon>Rheinheimera</taxon>
    </lineage>
</organism>
<dbReference type="EC" id="2.7.7.58" evidence="3"/>
<dbReference type="InterPro" id="IPR042099">
    <property type="entry name" value="ANL_N_sf"/>
</dbReference>
<comment type="caution">
    <text evidence="3">The sequence shown here is derived from an EMBL/GenBank/DDBJ whole genome shotgun (WGS) entry which is preliminary data.</text>
</comment>
<dbReference type="AlphaFoldDB" id="A0A437QJA0"/>
<dbReference type="InterPro" id="IPR050237">
    <property type="entry name" value="ATP-dep_AMP-bd_enzyme"/>
</dbReference>
<dbReference type="SUPFAM" id="SSF56801">
    <property type="entry name" value="Acetyl-CoA synthetase-like"/>
    <property type="match status" value="1"/>
</dbReference>
<gene>
    <name evidence="3" type="primary">entE</name>
    <name evidence="3" type="ORF">EOE67_14710</name>
</gene>
<dbReference type="OrthoDB" id="9803968at2"/>
<dbReference type="PANTHER" id="PTHR43767">
    <property type="entry name" value="LONG-CHAIN-FATTY-ACID--COA LIGASE"/>
    <property type="match status" value="1"/>
</dbReference>
<keyword evidence="3" id="KW-0548">Nucleotidyltransferase</keyword>
<accession>A0A437QJA0</accession>
<dbReference type="Pfam" id="PF00501">
    <property type="entry name" value="AMP-binding"/>
    <property type="match status" value="1"/>
</dbReference>
<evidence type="ECO:0000259" key="1">
    <source>
        <dbReference type="Pfam" id="PF00501"/>
    </source>
</evidence>
<dbReference type="EMBL" id="SACS01000017">
    <property type="protein sequence ID" value="RVU34573.1"/>
    <property type="molecule type" value="Genomic_DNA"/>
</dbReference>
<keyword evidence="3" id="KW-0808">Transferase</keyword>
<keyword evidence="3" id="KW-0436">Ligase</keyword>
<feature type="domain" description="AMP-dependent synthetase/ligase" evidence="1">
    <location>
        <begin position="32"/>
        <end position="396"/>
    </location>
</feature>
<evidence type="ECO:0000259" key="2">
    <source>
        <dbReference type="Pfam" id="PF13193"/>
    </source>
</evidence>
<evidence type="ECO:0000313" key="4">
    <source>
        <dbReference type="Proteomes" id="UP000283077"/>
    </source>
</evidence>
<reference evidence="3 4" key="1">
    <citation type="submission" date="2019-01" db="EMBL/GenBank/DDBJ databases">
        <authorList>
            <person name="Chen W.-M."/>
        </authorList>
    </citation>
    <scope>NUCLEOTIDE SEQUENCE [LARGE SCALE GENOMIC DNA]</scope>
    <source>
        <strain evidence="3 4">KYPC3</strain>
    </source>
</reference>
<proteinExistence type="predicted"/>
<sequence length="541" mass="59546">MMGHFTQWPTARAALYQQQGAWQDQPLHYWCWQQAHHRPQQIALICRDRQLSYRQLWQAATQLARLWQQQGLQAGQPVLVQLGNCAEFYLVLIACWQAGLVPLNALYRHGRKELREFALQLQPALLVFDSRHPLFSGNQLPDGLADIPQRYCLGSHSLANPLPDFFQPGTILPALSTAADPAPQLQQELALFQLSGGSTGIPKLIPRTHRDYACSVRDSVAVCQWTPQLRYLCALPAGHNFALSSPGALGVFCAGGTLVLAASPEASSCFALIREHQVNWAALVPAAARLWLDAPENLPRPVLEVLQIGGAALSPTLAQALEQQFGCIVQQVYGMAEGLVNYTALTDPPTLRWHYQGRPMSKLDEIRIVNAVGNIVQRGEPGELQTRGPYTICGYWQGGEDSFTADGFYRTGDLVREGPDGLLQVVGRLKDQVNRGGEKFAAAEVETELLKHPAVRQAAVISIPDLLLGEKSLAVLVCDPQRPTPTAVSLRRFLREQGLADFKIPDKVQCSDQLPLTAVGKTDKPALRALYATIFPTIEET</sequence>
<dbReference type="GO" id="GO:0016877">
    <property type="term" value="F:ligase activity, forming carbon-sulfur bonds"/>
    <property type="evidence" value="ECO:0007669"/>
    <property type="project" value="UniProtKB-ARBA"/>
</dbReference>
<dbReference type="InterPro" id="IPR025110">
    <property type="entry name" value="AMP-bd_C"/>
</dbReference>
<dbReference type="InterPro" id="IPR020845">
    <property type="entry name" value="AMP-binding_CS"/>
</dbReference>
<dbReference type="Pfam" id="PF13193">
    <property type="entry name" value="AMP-binding_C"/>
    <property type="match status" value="1"/>
</dbReference>